<proteinExistence type="predicted"/>
<evidence type="ECO:0000313" key="1">
    <source>
        <dbReference type="EMBL" id="AUX28349.1"/>
    </source>
</evidence>
<reference evidence="1 2" key="1">
    <citation type="submission" date="2015-09" db="EMBL/GenBank/DDBJ databases">
        <title>Sorangium comparison.</title>
        <authorList>
            <person name="Zaburannyi N."/>
            <person name="Bunk B."/>
            <person name="Overmann J."/>
            <person name="Mueller R."/>
        </authorList>
    </citation>
    <scope>NUCLEOTIDE SEQUENCE [LARGE SCALE GENOMIC DNA]</scope>
    <source>
        <strain evidence="1 2">So ce836</strain>
    </source>
</reference>
<dbReference type="AlphaFoldDB" id="A0A4P2QF07"/>
<gene>
    <name evidence="1" type="ORF">SOCE836_004190</name>
</gene>
<name>A0A4P2QF07_SORCE</name>
<dbReference type="EMBL" id="CP012672">
    <property type="protein sequence ID" value="AUX28349.1"/>
    <property type="molecule type" value="Genomic_DNA"/>
</dbReference>
<sequence length="77" mass="8140">MKNLVEALSQRDRAIQEWRIGHLVQCVQGCGRRAAEGLSSRADGSADASGERRLGSARLAVLSTMASATAEIATLTL</sequence>
<organism evidence="1 2">
    <name type="scientific">Sorangium cellulosum</name>
    <name type="common">Polyangium cellulosum</name>
    <dbReference type="NCBI Taxonomy" id="56"/>
    <lineage>
        <taxon>Bacteria</taxon>
        <taxon>Pseudomonadati</taxon>
        <taxon>Myxococcota</taxon>
        <taxon>Polyangia</taxon>
        <taxon>Polyangiales</taxon>
        <taxon>Polyangiaceae</taxon>
        <taxon>Sorangium</taxon>
    </lineage>
</organism>
<protein>
    <submittedName>
        <fullName evidence="1">Uncharacterized protein</fullName>
    </submittedName>
</protein>
<accession>A0A4P2QF07</accession>
<evidence type="ECO:0000313" key="2">
    <source>
        <dbReference type="Proteomes" id="UP000295497"/>
    </source>
</evidence>
<dbReference type="Proteomes" id="UP000295497">
    <property type="component" value="Chromosome"/>
</dbReference>